<evidence type="ECO:0000313" key="2">
    <source>
        <dbReference type="EMBL" id="TRM56375.1"/>
    </source>
</evidence>
<dbReference type="InterPro" id="IPR040521">
    <property type="entry name" value="KDZ"/>
</dbReference>
<reference evidence="2 3" key="1">
    <citation type="journal article" date="2019" name="New Phytol.">
        <title>Comparative genomics reveals unique wood-decay strategies and fruiting body development in the Schizophyllaceae.</title>
        <authorList>
            <person name="Almasi E."/>
            <person name="Sahu N."/>
            <person name="Krizsan K."/>
            <person name="Balint B."/>
            <person name="Kovacs G.M."/>
            <person name="Kiss B."/>
            <person name="Cseklye J."/>
            <person name="Drula E."/>
            <person name="Henrissat B."/>
            <person name="Nagy I."/>
            <person name="Chovatia M."/>
            <person name="Adam C."/>
            <person name="LaButti K."/>
            <person name="Lipzen A."/>
            <person name="Riley R."/>
            <person name="Grigoriev I.V."/>
            <person name="Nagy L.G."/>
        </authorList>
    </citation>
    <scope>NUCLEOTIDE SEQUENCE [LARGE SCALE GENOMIC DNA]</scope>
    <source>
        <strain evidence="2 3">NL-1724</strain>
    </source>
</reference>
<comment type="caution">
    <text evidence="2">The sequence shown here is derived from an EMBL/GenBank/DDBJ whole genome shotgun (WGS) entry which is preliminary data.</text>
</comment>
<protein>
    <submittedName>
        <fullName evidence="2">Uncharacterized protein</fullName>
    </submittedName>
</protein>
<proteinExistence type="predicted"/>
<sequence>RPTEYLRARCPACFGSNNRLSAGNSTVPDSIIQMDACFSQKHNLQTRDPPFQHPRNVMLSEEALALADERVEAMRSARGRPRKGSSRTRKRRAGSPDFDPLASGIQVPVEALRNCEDSFKAAQESIAKANTGQHDVTAAMALLC</sequence>
<evidence type="ECO:0000256" key="1">
    <source>
        <dbReference type="SAM" id="MobiDB-lite"/>
    </source>
</evidence>
<feature type="region of interest" description="Disordered" evidence="1">
    <location>
        <begin position="72"/>
        <end position="102"/>
    </location>
</feature>
<feature type="non-terminal residue" evidence="2">
    <location>
        <position position="1"/>
    </location>
</feature>
<dbReference type="STRING" id="97359.A0A550BUZ3"/>
<dbReference type="Proteomes" id="UP000320762">
    <property type="component" value="Unassembled WGS sequence"/>
</dbReference>
<organism evidence="2 3">
    <name type="scientific">Schizophyllum amplum</name>
    <dbReference type="NCBI Taxonomy" id="97359"/>
    <lineage>
        <taxon>Eukaryota</taxon>
        <taxon>Fungi</taxon>
        <taxon>Dikarya</taxon>
        <taxon>Basidiomycota</taxon>
        <taxon>Agaricomycotina</taxon>
        <taxon>Agaricomycetes</taxon>
        <taxon>Agaricomycetidae</taxon>
        <taxon>Agaricales</taxon>
        <taxon>Schizophyllaceae</taxon>
        <taxon>Schizophyllum</taxon>
    </lineage>
</organism>
<gene>
    <name evidence="2" type="ORF">BD626DRAFT_363531</name>
</gene>
<dbReference type="AlphaFoldDB" id="A0A550BUZ3"/>
<keyword evidence="3" id="KW-1185">Reference proteome</keyword>
<name>A0A550BUZ3_9AGAR</name>
<feature type="compositionally biased region" description="Basic residues" evidence="1">
    <location>
        <begin position="77"/>
        <end position="93"/>
    </location>
</feature>
<accession>A0A550BUZ3</accession>
<dbReference type="OrthoDB" id="2666777at2759"/>
<dbReference type="Pfam" id="PF18758">
    <property type="entry name" value="KDZ"/>
    <property type="match status" value="1"/>
</dbReference>
<dbReference type="EMBL" id="VDMD01000071">
    <property type="protein sequence ID" value="TRM56375.1"/>
    <property type="molecule type" value="Genomic_DNA"/>
</dbReference>
<feature type="non-terminal residue" evidence="2">
    <location>
        <position position="144"/>
    </location>
</feature>
<evidence type="ECO:0000313" key="3">
    <source>
        <dbReference type="Proteomes" id="UP000320762"/>
    </source>
</evidence>